<proteinExistence type="predicted"/>
<dbReference type="AlphaFoldDB" id="A0A518EXV8"/>
<reference evidence="4 5" key="1">
    <citation type="submission" date="2019-02" db="EMBL/GenBank/DDBJ databases">
        <title>Deep-cultivation of Planctomycetes and their phenomic and genomic characterization uncovers novel biology.</title>
        <authorList>
            <person name="Wiegand S."/>
            <person name="Jogler M."/>
            <person name="Boedeker C."/>
            <person name="Pinto D."/>
            <person name="Vollmers J."/>
            <person name="Rivas-Marin E."/>
            <person name="Kohn T."/>
            <person name="Peeters S.H."/>
            <person name="Heuer A."/>
            <person name="Rast P."/>
            <person name="Oberbeckmann S."/>
            <person name="Bunk B."/>
            <person name="Jeske O."/>
            <person name="Meyerdierks A."/>
            <person name="Storesund J.E."/>
            <person name="Kallscheuer N."/>
            <person name="Luecker S."/>
            <person name="Lage O.M."/>
            <person name="Pohl T."/>
            <person name="Merkel B.J."/>
            <person name="Hornburger P."/>
            <person name="Mueller R.-W."/>
            <person name="Bruemmer F."/>
            <person name="Labrenz M."/>
            <person name="Spormann A.M."/>
            <person name="Op den Camp H."/>
            <person name="Overmann J."/>
            <person name="Amann R."/>
            <person name="Jetten M.S.M."/>
            <person name="Mascher T."/>
            <person name="Medema M.H."/>
            <person name="Devos D.P."/>
            <person name="Kaster A.-K."/>
            <person name="Ovreas L."/>
            <person name="Rohde M."/>
            <person name="Galperin M.Y."/>
            <person name="Jogler C."/>
        </authorList>
    </citation>
    <scope>NUCLEOTIDE SEQUENCE [LARGE SCALE GENOMIC DNA]</scope>
    <source>
        <strain evidence="4 5">Poly30</strain>
    </source>
</reference>
<keyword evidence="4" id="KW-0378">Hydrolase</keyword>
<evidence type="ECO:0000313" key="4">
    <source>
        <dbReference type="EMBL" id="QDV08925.1"/>
    </source>
</evidence>
<feature type="compositionally biased region" description="Low complexity" evidence="1">
    <location>
        <begin position="214"/>
        <end position="226"/>
    </location>
</feature>
<dbReference type="CDD" id="cd00060">
    <property type="entry name" value="FHA"/>
    <property type="match status" value="1"/>
</dbReference>
<dbReference type="GO" id="GO:0016787">
    <property type="term" value="F:hydrolase activity"/>
    <property type="evidence" value="ECO:0007669"/>
    <property type="project" value="UniProtKB-KW"/>
</dbReference>
<keyword evidence="4" id="KW-0547">Nucleotide-binding</keyword>
<dbReference type="EC" id="3.6.3.-" evidence="4"/>
<dbReference type="InterPro" id="IPR008984">
    <property type="entry name" value="SMAD_FHA_dom_sf"/>
</dbReference>
<feature type="compositionally biased region" description="Low complexity" evidence="1">
    <location>
        <begin position="191"/>
        <end position="203"/>
    </location>
</feature>
<feature type="transmembrane region" description="Helical" evidence="2">
    <location>
        <begin position="259"/>
        <end position="277"/>
    </location>
</feature>
<dbReference type="Gene3D" id="2.60.200.20">
    <property type="match status" value="1"/>
</dbReference>
<dbReference type="EMBL" id="CP036434">
    <property type="protein sequence ID" value="QDV08925.1"/>
    <property type="molecule type" value="Genomic_DNA"/>
</dbReference>
<feature type="domain" description="FHA" evidence="3">
    <location>
        <begin position="22"/>
        <end position="73"/>
    </location>
</feature>
<keyword evidence="2" id="KW-1133">Transmembrane helix</keyword>
<organism evidence="4 5">
    <name type="scientific">Saltatorellus ferox</name>
    <dbReference type="NCBI Taxonomy" id="2528018"/>
    <lineage>
        <taxon>Bacteria</taxon>
        <taxon>Pseudomonadati</taxon>
        <taxon>Planctomycetota</taxon>
        <taxon>Planctomycetia</taxon>
        <taxon>Planctomycetia incertae sedis</taxon>
        <taxon>Saltatorellus</taxon>
    </lineage>
</organism>
<dbReference type="SUPFAM" id="SSF49879">
    <property type="entry name" value="SMAD/FHA domain"/>
    <property type="match status" value="1"/>
</dbReference>
<evidence type="ECO:0000256" key="1">
    <source>
        <dbReference type="SAM" id="MobiDB-lite"/>
    </source>
</evidence>
<dbReference type="GO" id="GO:0005524">
    <property type="term" value="F:ATP binding"/>
    <property type="evidence" value="ECO:0007669"/>
    <property type="project" value="UniProtKB-KW"/>
</dbReference>
<dbReference type="InterPro" id="IPR000253">
    <property type="entry name" value="FHA_dom"/>
</dbReference>
<sequence>MARLFVLSGSLIGSTYDFFETSTVGRGDGADIVIAEASISRSHARLVPRPVPGQWKVVDLKSSNGVFVGGKRVSSGIVGDGDTFRLGEIELRLRDETAGDSAGEQEADFEDFFEEDGEDHDGEEIFPGVVESDEHGAPAEDDGFELEFGDDLDDAIASQAEAARKSSSPPPARTLPPTRDDAKGQAGAGQAGSREGARATAQRAQRRQEALKGSSAAARASMAGTANPSGGSRPVLQYSAAKHAASGDDLAQMSSGKRALILLLGVALMAGIAYGAFTLTRTARDQAATLSEELPE</sequence>
<dbReference type="InterPro" id="IPR050923">
    <property type="entry name" value="Cell_Proc_Reg/RNA_Proc"/>
</dbReference>
<dbReference type="OrthoDB" id="249606at2"/>
<evidence type="ECO:0000313" key="5">
    <source>
        <dbReference type="Proteomes" id="UP000320390"/>
    </source>
</evidence>
<dbReference type="PANTHER" id="PTHR23308">
    <property type="entry name" value="NUCLEAR INHIBITOR OF PROTEIN PHOSPHATASE-1"/>
    <property type="match status" value="1"/>
</dbReference>
<dbReference type="SMART" id="SM00240">
    <property type="entry name" value="FHA"/>
    <property type="match status" value="1"/>
</dbReference>
<gene>
    <name evidence="4" type="ORF">Poly30_44800</name>
</gene>
<evidence type="ECO:0000259" key="3">
    <source>
        <dbReference type="PROSITE" id="PS50006"/>
    </source>
</evidence>
<keyword evidence="4" id="KW-0067">ATP-binding</keyword>
<keyword evidence="5" id="KW-1185">Reference proteome</keyword>
<name>A0A518EXV8_9BACT</name>
<feature type="region of interest" description="Disordered" evidence="1">
    <location>
        <begin position="160"/>
        <end position="234"/>
    </location>
</feature>
<dbReference type="RefSeq" id="WP_145202420.1">
    <property type="nucleotide sequence ID" value="NZ_CP036434.1"/>
</dbReference>
<keyword evidence="2" id="KW-0812">Transmembrane</keyword>
<dbReference type="PROSITE" id="PS50006">
    <property type="entry name" value="FHA_DOMAIN"/>
    <property type="match status" value="1"/>
</dbReference>
<evidence type="ECO:0000256" key="2">
    <source>
        <dbReference type="SAM" id="Phobius"/>
    </source>
</evidence>
<accession>A0A518EXV8</accession>
<dbReference type="Proteomes" id="UP000320390">
    <property type="component" value="Chromosome"/>
</dbReference>
<protein>
    <submittedName>
        <fullName evidence="4">ABC transporter ATP-binding/permease protein</fullName>
        <ecNumber evidence="4">3.6.3.-</ecNumber>
    </submittedName>
</protein>
<dbReference type="Pfam" id="PF00498">
    <property type="entry name" value="FHA"/>
    <property type="match status" value="1"/>
</dbReference>
<keyword evidence="2" id="KW-0472">Membrane</keyword>